<accession>A0A7H1B0C7</accession>
<keyword evidence="2" id="KW-1185">Reference proteome</keyword>
<dbReference type="AlphaFoldDB" id="A0A7H1B0C7"/>
<dbReference type="RefSeq" id="WP_188334937.1">
    <property type="nucleotide sequence ID" value="NZ_CP061281.1"/>
</dbReference>
<evidence type="ECO:0000313" key="1">
    <source>
        <dbReference type="EMBL" id="QNS02182.1"/>
    </source>
</evidence>
<name>A0A7H1B0C7_9ACTN</name>
<dbReference type="EMBL" id="CP061281">
    <property type="protein sequence ID" value="QNS02182.1"/>
    <property type="molecule type" value="Genomic_DNA"/>
</dbReference>
<reference evidence="1 2" key="1">
    <citation type="submission" date="2020-09" db="EMBL/GenBank/DDBJ databases">
        <title>A novel species.</title>
        <authorList>
            <person name="Gao J."/>
        </authorList>
    </citation>
    <scope>NUCLEOTIDE SEQUENCE [LARGE SCALE GENOMIC DNA]</scope>
    <source>
        <strain evidence="1 2">CRXT-Y-14</strain>
    </source>
</reference>
<sequence length="121" mass="12662">MGLFKRNKATSGVLLVSDRGIRQVRTSSFGMELVQEVARLLGSEHIRSTKLGEELTLWYAEDGPGQARSGPPNPVASRLAADHGAAPVTGPAVVTGPLLYGSPYPLGAEEITQVSGHLNGA</sequence>
<protein>
    <submittedName>
        <fullName evidence="1">Uncharacterized protein</fullName>
    </submittedName>
</protein>
<organism evidence="1 2">
    <name type="scientific">Streptomyces xanthii</name>
    <dbReference type="NCBI Taxonomy" id="2768069"/>
    <lineage>
        <taxon>Bacteria</taxon>
        <taxon>Bacillati</taxon>
        <taxon>Actinomycetota</taxon>
        <taxon>Actinomycetes</taxon>
        <taxon>Kitasatosporales</taxon>
        <taxon>Streptomycetaceae</taxon>
        <taxon>Streptomyces</taxon>
    </lineage>
</organism>
<dbReference type="KEGG" id="sxn:IAG42_00165"/>
<evidence type="ECO:0000313" key="2">
    <source>
        <dbReference type="Proteomes" id="UP000516428"/>
    </source>
</evidence>
<gene>
    <name evidence="1" type="ORF">IAG42_00165</name>
</gene>
<dbReference type="Proteomes" id="UP000516428">
    <property type="component" value="Chromosome"/>
</dbReference>
<proteinExistence type="predicted"/>